<dbReference type="GeneID" id="36329885"/>
<proteinExistence type="predicted"/>
<feature type="non-terminal residue" evidence="1">
    <location>
        <position position="1"/>
    </location>
</feature>
<organism evidence="1 2">
    <name type="scientific">Postia placenta MAD-698-R-SB12</name>
    <dbReference type="NCBI Taxonomy" id="670580"/>
    <lineage>
        <taxon>Eukaryota</taxon>
        <taxon>Fungi</taxon>
        <taxon>Dikarya</taxon>
        <taxon>Basidiomycota</taxon>
        <taxon>Agaricomycotina</taxon>
        <taxon>Agaricomycetes</taxon>
        <taxon>Polyporales</taxon>
        <taxon>Adustoporiaceae</taxon>
        <taxon>Rhodonia</taxon>
    </lineage>
</organism>
<evidence type="ECO:0000313" key="1">
    <source>
        <dbReference type="EMBL" id="OSX64578.1"/>
    </source>
</evidence>
<dbReference type="EMBL" id="KZ110594">
    <property type="protein sequence ID" value="OSX64578.1"/>
    <property type="molecule type" value="Genomic_DNA"/>
</dbReference>
<accession>A0A1X6N7H0</accession>
<protein>
    <submittedName>
        <fullName evidence="1">Uncharacterized protein</fullName>
    </submittedName>
</protein>
<name>A0A1X6N7H0_9APHY</name>
<dbReference type="RefSeq" id="XP_024341372.1">
    <property type="nucleotide sequence ID" value="XM_024484936.1"/>
</dbReference>
<keyword evidence="2" id="KW-1185">Reference proteome</keyword>
<gene>
    <name evidence="1" type="ORF">POSPLADRAFT_1138689</name>
</gene>
<reference evidence="1 2" key="1">
    <citation type="submission" date="2017-04" db="EMBL/GenBank/DDBJ databases">
        <title>Genome Sequence of the Model Brown-Rot Fungus Postia placenta SB12.</title>
        <authorList>
            <consortium name="DOE Joint Genome Institute"/>
            <person name="Gaskell J."/>
            <person name="Kersten P."/>
            <person name="Larrondo L.F."/>
            <person name="Canessa P."/>
            <person name="Martinez D."/>
            <person name="Hibbett D."/>
            <person name="Schmoll M."/>
            <person name="Kubicek C.P."/>
            <person name="Martinez A.T."/>
            <person name="Yadav J."/>
            <person name="Master E."/>
            <person name="Magnuson J.K."/>
            <person name="James T."/>
            <person name="Yaver D."/>
            <person name="Berka R."/>
            <person name="Labutti K."/>
            <person name="Lipzen A."/>
            <person name="Aerts A."/>
            <person name="Barry K."/>
            <person name="Henrissat B."/>
            <person name="Blanchette R."/>
            <person name="Grigoriev I."/>
            <person name="Cullen D."/>
        </authorList>
    </citation>
    <scope>NUCLEOTIDE SEQUENCE [LARGE SCALE GENOMIC DNA]</scope>
    <source>
        <strain evidence="1 2">MAD-698-R-SB12</strain>
    </source>
</reference>
<dbReference type="OrthoDB" id="10269969at2759"/>
<evidence type="ECO:0000313" key="2">
    <source>
        <dbReference type="Proteomes" id="UP000194127"/>
    </source>
</evidence>
<dbReference type="Proteomes" id="UP000194127">
    <property type="component" value="Unassembled WGS sequence"/>
</dbReference>
<sequence length="287" mass="31122">TELGELHLCRGSIVEVAETGSERCEEGRFVGKGRCHSLSPSMDSGELGENGSGPGSCITIKEAKGNLDLQLDGGEGRVNRPVDEQLGDEAVAFDDRFSIGWRRKKTLPATRGTKDCPWTKATVVTVHRANFARNECSGGLMAETAVKVPEEVWRRGYICQGLLTWRRVLSARRAEQDPSVFPSRLTSSRDTPQAQALVQGLEGDLLALDWDRRQFGEVGARLLLATVNDSLRAIWDVNVDEVLRVEGVNLALIGSHDGWGEDGELTPTAPEVTLGFAIHVGPSTAFG</sequence>
<dbReference type="AlphaFoldDB" id="A0A1X6N7H0"/>